<comment type="caution">
    <text evidence="2">The sequence shown here is derived from an EMBL/GenBank/DDBJ whole genome shotgun (WGS) entry which is preliminary data.</text>
</comment>
<dbReference type="EMBL" id="JAGGNH010000003">
    <property type="protein sequence ID" value="KAJ0978000.1"/>
    <property type="molecule type" value="Genomic_DNA"/>
</dbReference>
<feature type="compositionally biased region" description="Basic and acidic residues" evidence="1">
    <location>
        <begin position="14"/>
        <end position="24"/>
    </location>
</feature>
<dbReference type="Proteomes" id="UP001085076">
    <property type="component" value="Miscellaneous, Linkage group lg03"/>
</dbReference>
<name>A0A9D5HIN8_9LILI</name>
<reference evidence="2" key="2">
    <citation type="journal article" date="2022" name="Hortic Res">
        <title>The genome of Dioscorea zingiberensis sheds light on the biosynthesis, origin and evolution of the medicinally important diosgenin saponins.</title>
        <authorList>
            <person name="Li Y."/>
            <person name="Tan C."/>
            <person name="Li Z."/>
            <person name="Guo J."/>
            <person name="Li S."/>
            <person name="Chen X."/>
            <person name="Wang C."/>
            <person name="Dai X."/>
            <person name="Yang H."/>
            <person name="Song W."/>
            <person name="Hou L."/>
            <person name="Xu J."/>
            <person name="Tong Z."/>
            <person name="Xu A."/>
            <person name="Yuan X."/>
            <person name="Wang W."/>
            <person name="Yang Q."/>
            <person name="Chen L."/>
            <person name="Sun Z."/>
            <person name="Wang K."/>
            <person name="Pan B."/>
            <person name="Chen J."/>
            <person name="Bao Y."/>
            <person name="Liu F."/>
            <person name="Qi X."/>
            <person name="Gang D.R."/>
            <person name="Wen J."/>
            <person name="Li J."/>
        </authorList>
    </citation>
    <scope>NUCLEOTIDE SEQUENCE</scope>
    <source>
        <strain evidence="2">Dzin_1.0</strain>
    </source>
</reference>
<proteinExistence type="predicted"/>
<feature type="region of interest" description="Disordered" evidence="1">
    <location>
        <begin position="1"/>
        <end position="24"/>
    </location>
</feature>
<evidence type="ECO:0000313" key="2">
    <source>
        <dbReference type="EMBL" id="KAJ0978000.1"/>
    </source>
</evidence>
<dbReference type="AlphaFoldDB" id="A0A9D5HIN8"/>
<keyword evidence="3" id="KW-1185">Reference proteome</keyword>
<accession>A0A9D5HIN8</accession>
<organism evidence="2 3">
    <name type="scientific">Dioscorea zingiberensis</name>
    <dbReference type="NCBI Taxonomy" id="325984"/>
    <lineage>
        <taxon>Eukaryota</taxon>
        <taxon>Viridiplantae</taxon>
        <taxon>Streptophyta</taxon>
        <taxon>Embryophyta</taxon>
        <taxon>Tracheophyta</taxon>
        <taxon>Spermatophyta</taxon>
        <taxon>Magnoliopsida</taxon>
        <taxon>Liliopsida</taxon>
        <taxon>Dioscoreales</taxon>
        <taxon>Dioscoreaceae</taxon>
        <taxon>Dioscorea</taxon>
    </lineage>
</organism>
<gene>
    <name evidence="2" type="ORF">J5N97_013474</name>
</gene>
<reference evidence="2" key="1">
    <citation type="submission" date="2021-03" db="EMBL/GenBank/DDBJ databases">
        <authorList>
            <person name="Li Z."/>
            <person name="Yang C."/>
        </authorList>
    </citation>
    <scope>NUCLEOTIDE SEQUENCE</scope>
    <source>
        <strain evidence="2">Dzin_1.0</strain>
        <tissue evidence="2">Leaf</tissue>
    </source>
</reference>
<evidence type="ECO:0000256" key="1">
    <source>
        <dbReference type="SAM" id="MobiDB-lite"/>
    </source>
</evidence>
<sequence>MASMHGKQPPFHHPPHEELGELETGKLKGVGEGWEKLKVKVFREVVNHCRVELEPRRFGPSDGGTVWRLDASGFCPVPQG</sequence>
<protein>
    <submittedName>
        <fullName evidence="2">Uncharacterized protein</fullName>
    </submittedName>
</protein>
<evidence type="ECO:0000313" key="3">
    <source>
        <dbReference type="Proteomes" id="UP001085076"/>
    </source>
</evidence>